<dbReference type="SUPFAM" id="SSF54211">
    <property type="entry name" value="Ribosomal protein S5 domain 2-like"/>
    <property type="match status" value="1"/>
</dbReference>
<dbReference type="InterPro" id="IPR020568">
    <property type="entry name" value="Ribosomal_Su5_D2-typ_SF"/>
</dbReference>
<evidence type="ECO:0000256" key="2">
    <source>
        <dbReference type="ARBA" id="ARBA00022741"/>
    </source>
</evidence>
<dbReference type="Gene3D" id="3.40.50.300">
    <property type="entry name" value="P-loop containing nucleotide triphosphate hydrolases"/>
    <property type="match status" value="1"/>
</dbReference>
<dbReference type="EMBL" id="CP073355">
    <property type="protein sequence ID" value="URA09159.1"/>
    <property type="molecule type" value="Genomic_DNA"/>
</dbReference>
<dbReference type="InterPro" id="IPR025158">
    <property type="entry name" value="Mg_chelat-rel_C"/>
</dbReference>
<dbReference type="InterPro" id="IPR014721">
    <property type="entry name" value="Ribsml_uS5_D2-typ_fold_subgr"/>
</dbReference>
<dbReference type="GO" id="GO:0005524">
    <property type="term" value="F:ATP binding"/>
    <property type="evidence" value="ECO:0007669"/>
    <property type="project" value="UniProtKB-KW"/>
</dbReference>
<reference evidence="6" key="2">
    <citation type="submission" date="2022-06" db="EMBL/GenBank/DDBJ databases">
        <title>Thermospira aquatica gen. nov., sp. nov.</title>
        <authorList>
            <person name="Ben Ali Gam Z."/>
            <person name="Labat M."/>
        </authorList>
    </citation>
    <scope>NUCLEOTIDE SEQUENCE</scope>
    <source>
        <strain evidence="6">F1F22</strain>
    </source>
</reference>
<evidence type="ECO:0000313" key="7">
    <source>
        <dbReference type="Proteomes" id="UP001056539"/>
    </source>
</evidence>
<dbReference type="PANTHER" id="PTHR32039">
    <property type="entry name" value="MAGNESIUM-CHELATASE SUBUNIT CHLI"/>
    <property type="match status" value="1"/>
</dbReference>
<dbReference type="InterPro" id="IPR001208">
    <property type="entry name" value="MCM_dom"/>
</dbReference>
<dbReference type="AlphaFoldDB" id="A0AAX3BAY3"/>
<sequence>MIVRVQSMSLLGLDAIPIDIEVDIQPKVKEFEIVGMAGQAVKESVRRIEVAIQNSGFHFPGQRIIVNLAPAGIKKMGTLFDLPIALAILSREDVPDDLSSLMVVGELALDGRLRPIPGALPIAWRAREMGFKKILCPAHNVSEMLAVEQIEIIGVETLTEAYAYISKGIRPSSRSRSPSPGSLNRVETDMSHIKGQKLAKRALEIAAAGGHHILMVGPPGTGKTMLARALGGILPPMSYEEAVETSMVYSVAGLLDDKCPIIESRPFRAPHHTASDVSITGGGNRWIKPGEVSLAHHGVLFLDELPLFRSNVLQALRQPMEEKRITVCRAEGSVVFPANFMLVAAMNPSRTHSDIDTWEPREMQQILQRLSGPFLDRIDLQIQVSRPPLQEIQRKTFEESSETIRQRVTEARNIQRKRFQNLGIYHNAQMHHIHIEEFCSLSPATERFLAMVAEKFMLSVRVYDRILKVARTIADLEAKPAIEEKHVAEALQYRVLDRLWVLS</sequence>
<protein>
    <submittedName>
        <fullName evidence="6">YifB family Mg chelatase-like AAA ATPase</fullName>
    </submittedName>
</protein>
<evidence type="ECO:0000256" key="3">
    <source>
        <dbReference type="ARBA" id="ARBA00022840"/>
    </source>
</evidence>
<dbReference type="InterPro" id="IPR004482">
    <property type="entry name" value="Mg_chelat-rel"/>
</dbReference>
<evidence type="ECO:0000256" key="1">
    <source>
        <dbReference type="ARBA" id="ARBA00006354"/>
    </source>
</evidence>
<gene>
    <name evidence="6" type="ORF">KDW03_06515</name>
</gene>
<dbReference type="RefSeq" id="WP_271434285.1">
    <property type="nucleotide sequence ID" value="NZ_CP073355.1"/>
</dbReference>
<dbReference type="InterPro" id="IPR045006">
    <property type="entry name" value="CHLI-like"/>
</dbReference>
<dbReference type="SUPFAM" id="SSF52540">
    <property type="entry name" value="P-loop containing nucleoside triphosphate hydrolases"/>
    <property type="match status" value="1"/>
</dbReference>
<dbReference type="SMART" id="SM00382">
    <property type="entry name" value="AAA"/>
    <property type="match status" value="1"/>
</dbReference>
<dbReference type="PANTHER" id="PTHR32039:SF7">
    <property type="entry name" value="COMPETENCE PROTEIN COMM"/>
    <property type="match status" value="1"/>
</dbReference>
<reference evidence="6" key="1">
    <citation type="submission" date="2021-04" db="EMBL/GenBank/DDBJ databases">
        <authorList>
            <person name="Postec A."/>
        </authorList>
    </citation>
    <scope>NUCLEOTIDE SEQUENCE</scope>
    <source>
        <strain evidence="6">F1F22</strain>
    </source>
</reference>
<evidence type="ECO:0000313" key="6">
    <source>
        <dbReference type="EMBL" id="URA09159.1"/>
    </source>
</evidence>
<dbReference type="InterPro" id="IPR000523">
    <property type="entry name" value="Mg_chelatse_chII-like_cat_dom"/>
</dbReference>
<proteinExistence type="inferred from homology"/>
<feature type="domain" description="AAA+ ATPase" evidence="5">
    <location>
        <begin position="209"/>
        <end position="388"/>
    </location>
</feature>
<dbReference type="KEGG" id="taqu:KDW03_06515"/>
<keyword evidence="3" id="KW-0067">ATP-binding</keyword>
<accession>A0AAX3BAY3</accession>
<dbReference type="InterPro" id="IPR027417">
    <property type="entry name" value="P-loop_NTPase"/>
</dbReference>
<feature type="region of interest" description="Disordered" evidence="4">
    <location>
        <begin position="170"/>
        <end position="190"/>
    </location>
</feature>
<evidence type="ECO:0000256" key="4">
    <source>
        <dbReference type="SAM" id="MobiDB-lite"/>
    </source>
</evidence>
<dbReference type="Proteomes" id="UP001056539">
    <property type="component" value="Chromosome"/>
</dbReference>
<dbReference type="InterPro" id="IPR003593">
    <property type="entry name" value="AAA+_ATPase"/>
</dbReference>
<dbReference type="Gene3D" id="3.30.230.10">
    <property type="match status" value="1"/>
</dbReference>
<dbReference type="NCBIfam" id="TIGR00368">
    <property type="entry name" value="YifB family Mg chelatase-like AAA ATPase"/>
    <property type="match status" value="1"/>
</dbReference>
<dbReference type="PRINTS" id="PR01657">
    <property type="entry name" value="MCMFAMILY"/>
</dbReference>
<comment type="similarity">
    <text evidence="1">Belongs to the Mg-chelatase subunits D/I family. ComM subfamily.</text>
</comment>
<name>A0AAX3BAY3_9SPIR</name>
<dbReference type="Pfam" id="PF13335">
    <property type="entry name" value="Mg_chelatase_C"/>
    <property type="match status" value="1"/>
</dbReference>
<dbReference type="Pfam" id="PF13541">
    <property type="entry name" value="ChlI"/>
    <property type="match status" value="1"/>
</dbReference>
<evidence type="ECO:0000259" key="5">
    <source>
        <dbReference type="SMART" id="SM00382"/>
    </source>
</evidence>
<keyword evidence="7" id="KW-1185">Reference proteome</keyword>
<dbReference type="GO" id="GO:0003677">
    <property type="term" value="F:DNA binding"/>
    <property type="evidence" value="ECO:0007669"/>
    <property type="project" value="InterPro"/>
</dbReference>
<feature type="compositionally biased region" description="Low complexity" evidence="4">
    <location>
        <begin position="170"/>
        <end position="180"/>
    </location>
</feature>
<organism evidence="6 7">
    <name type="scientific">Thermospira aquatica</name>
    <dbReference type="NCBI Taxonomy" id="2828656"/>
    <lineage>
        <taxon>Bacteria</taxon>
        <taxon>Pseudomonadati</taxon>
        <taxon>Spirochaetota</taxon>
        <taxon>Spirochaetia</taxon>
        <taxon>Brevinematales</taxon>
        <taxon>Thermospiraceae</taxon>
        <taxon>Thermospira</taxon>
    </lineage>
</organism>
<dbReference type="Pfam" id="PF01078">
    <property type="entry name" value="Mg_chelatase"/>
    <property type="match status" value="1"/>
</dbReference>
<keyword evidence="2" id="KW-0547">Nucleotide-binding</keyword>